<evidence type="ECO:0008006" key="3">
    <source>
        <dbReference type="Google" id="ProtNLM"/>
    </source>
</evidence>
<reference evidence="1 2" key="1">
    <citation type="submission" date="2021-03" db="EMBL/GenBank/DDBJ databases">
        <title>Antimicrobial resistance genes in bacteria isolated from Japanese honey, and their potential for conferring macrolide and lincosamide resistance in the American foulbrood pathogen Paenibacillus larvae.</title>
        <authorList>
            <person name="Okamoto M."/>
            <person name="Kumagai M."/>
            <person name="Kanamori H."/>
            <person name="Takamatsu D."/>
        </authorList>
    </citation>
    <scope>NUCLEOTIDE SEQUENCE [LARGE SCALE GENOMIC DNA]</scope>
    <source>
        <strain evidence="1 2">J21TS3</strain>
    </source>
</reference>
<keyword evidence="2" id="KW-1185">Reference proteome</keyword>
<gene>
    <name evidence="1" type="ORF">J21TS3_10350</name>
</gene>
<accession>A0ABQ4LSG6</accession>
<proteinExistence type="predicted"/>
<dbReference type="Gene3D" id="3.90.550.10">
    <property type="entry name" value="Spore Coat Polysaccharide Biosynthesis Protein SpsA, Chain A"/>
    <property type="match status" value="1"/>
</dbReference>
<dbReference type="EMBL" id="BORW01000003">
    <property type="protein sequence ID" value="GIO66214.1"/>
    <property type="molecule type" value="Genomic_DNA"/>
</dbReference>
<comment type="caution">
    <text evidence="1">The sequence shown here is derived from an EMBL/GenBank/DDBJ whole genome shotgun (WGS) entry which is preliminary data.</text>
</comment>
<name>A0ABQ4LSG6_9BACL</name>
<organism evidence="1 2">
    <name type="scientific">Paenibacillus cookii</name>
    <dbReference type="NCBI Taxonomy" id="157839"/>
    <lineage>
        <taxon>Bacteria</taxon>
        <taxon>Bacillati</taxon>
        <taxon>Bacillota</taxon>
        <taxon>Bacilli</taxon>
        <taxon>Bacillales</taxon>
        <taxon>Paenibacillaceae</taxon>
        <taxon>Paenibacillus</taxon>
    </lineage>
</organism>
<evidence type="ECO:0000313" key="1">
    <source>
        <dbReference type="EMBL" id="GIO66214.1"/>
    </source>
</evidence>
<dbReference type="InterPro" id="IPR029044">
    <property type="entry name" value="Nucleotide-diphossugar_trans"/>
</dbReference>
<dbReference type="Proteomes" id="UP000680638">
    <property type="component" value="Unassembled WGS sequence"/>
</dbReference>
<dbReference type="SUPFAM" id="SSF53448">
    <property type="entry name" value="Nucleotide-diphospho-sugar transferases"/>
    <property type="match status" value="1"/>
</dbReference>
<protein>
    <recommendedName>
        <fullName evidence="3">Glycosyltransferase</fullName>
    </recommendedName>
</protein>
<sequence length="193" mass="20681">MGARVLHYDEPLGHDAGRAVGAAAAAGRALLFVDADIRIGGSDLKPFVSAVLNGTDVALNRYGGPVRLRHPHPVVLAKHTLNTFLGRPDLSGASMTTVPHAISRKAADCIGTSNLSVPPLAQAIAVRSGLKVAAVHEVPVGRMNRRRGKHNGQDLLQQVVIDDHLRAMEWYISHTDSRAGFTDLGRDRDRVGR</sequence>
<evidence type="ECO:0000313" key="2">
    <source>
        <dbReference type="Proteomes" id="UP000680638"/>
    </source>
</evidence>